<proteinExistence type="predicted"/>
<protein>
    <recommendedName>
        <fullName evidence="4">HTH iclR-type domain-containing protein</fullName>
    </recommendedName>
</protein>
<organism evidence="5 6">
    <name type="scientific">Streptomyces alfalfae</name>
    <dbReference type="NCBI Taxonomy" id="1642299"/>
    <lineage>
        <taxon>Bacteria</taxon>
        <taxon>Bacillati</taxon>
        <taxon>Actinomycetota</taxon>
        <taxon>Actinomycetes</taxon>
        <taxon>Kitasatosporales</taxon>
        <taxon>Streptomycetaceae</taxon>
        <taxon>Streptomyces</taxon>
    </lineage>
</organism>
<dbReference type="SMART" id="SM00346">
    <property type="entry name" value="HTH_ICLR"/>
    <property type="match status" value="1"/>
</dbReference>
<feature type="domain" description="HTH iclR-type" evidence="4">
    <location>
        <begin position="16"/>
        <end position="76"/>
    </location>
</feature>
<accession>A0ABM6GZR8</accession>
<dbReference type="InterPro" id="IPR050707">
    <property type="entry name" value="HTH_MetabolicPath_Reg"/>
</dbReference>
<keyword evidence="1" id="KW-0805">Transcription regulation</keyword>
<dbReference type="InterPro" id="IPR036388">
    <property type="entry name" value="WH-like_DNA-bd_sf"/>
</dbReference>
<evidence type="ECO:0000256" key="3">
    <source>
        <dbReference type="ARBA" id="ARBA00023163"/>
    </source>
</evidence>
<sequence>MLQDSTRKSTNGPTLIGSVQRALRLLSALEHHGGRATAKQLARDTRLPLATAYHLLRTLQHEGAVFNEYGHYLLPPPVVTSAPRREFTQTWLDSIGRDLHTVTYLAVYRAGDVEITAVSWHPLCGLPADPERLSATAYAHAAGQSLLARLGEEEQRAHLARHPVEPLTPHTAPDTETALRKLARIPPFSPVVELQELAVGYASAAVPVSFGALHAAVAFSVRMERSGELGSMTAWLKARTEDVLRSLA</sequence>
<dbReference type="InterPro" id="IPR036390">
    <property type="entry name" value="WH_DNA-bd_sf"/>
</dbReference>
<evidence type="ECO:0000259" key="4">
    <source>
        <dbReference type="PROSITE" id="PS51077"/>
    </source>
</evidence>
<evidence type="ECO:0000256" key="2">
    <source>
        <dbReference type="ARBA" id="ARBA00023125"/>
    </source>
</evidence>
<keyword evidence="6" id="KW-1185">Reference proteome</keyword>
<dbReference type="Pfam" id="PF01614">
    <property type="entry name" value="IclR_C"/>
    <property type="match status" value="1"/>
</dbReference>
<dbReference type="PANTHER" id="PTHR30136:SF24">
    <property type="entry name" value="HTH-TYPE TRANSCRIPTIONAL REPRESSOR ALLR"/>
    <property type="match status" value="1"/>
</dbReference>
<keyword evidence="3" id="KW-0804">Transcription</keyword>
<dbReference type="SUPFAM" id="SSF55781">
    <property type="entry name" value="GAF domain-like"/>
    <property type="match status" value="1"/>
</dbReference>
<keyword evidence="2" id="KW-0238">DNA-binding</keyword>
<dbReference type="Gene3D" id="3.30.450.40">
    <property type="match status" value="1"/>
</dbReference>
<dbReference type="InterPro" id="IPR014757">
    <property type="entry name" value="Tscrpt_reg_IclR_C"/>
</dbReference>
<dbReference type="InterPro" id="IPR005471">
    <property type="entry name" value="Tscrpt_reg_IclR_N"/>
</dbReference>
<reference evidence="5 6" key="1">
    <citation type="submission" date="2016-05" db="EMBL/GenBank/DDBJ databases">
        <authorList>
            <person name="Gu J."/>
        </authorList>
    </citation>
    <scope>NUCLEOTIDE SEQUENCE [LARGE SCALE GENOMIC DNA]</scope>
    <source>
        <strain evidence="5 6">ACCC40021</strain>
    </source>
</reference>
<name>A0ABM6GZR8_9ACTN</name>
<dbReference type="Proteomes" id="UP000187191">
    <property type="component" value="Chromosome"/>
</dbReference>
<dbReference type="InterPro" id="IPR029016">
    <property type="entry name" value="GAF-like_dom_sf"/>
</dbReference>
<dbReference type="PANTHER" id="PTHR30136">
    <property type="entry name" value="HELIX-TURN-HELIX TRANSCRIPTIONAL REGULATOR, ICLR FAMILY"/>
    <property type="match status" value="1"/>
</dbReference>
<evidence type="ECO:0000313" key="5">
    <source>
        <dbReference type="EMBL" id="APY89492.1"/>
    </source>
</evidence>
<dbReference type="SUPFAM" id="SSF46785">
    <property type="entry name" value="Winged helix' DNA-binding domain"/>
    <property type="match status" value="1"/>
</dbReference>
<gene>
    <name evidence="5" type="ORF">A7J05_30760</name>
</gene>
<dbReference type="Gene3D" id="1.10.10.10">
    <property type="entry name" value="Winged helix-like DNA-binding domain superfamily/Winged helix DNA-binding domain"/>
    <property type="match status" value="1"/>
</dbReference>
<dbReference type="EMBL" id="CP015588">
    <property type="protein sequence ID" value="APY89492.1"/>
    <property type="molecule type" value="Genomic_DNA"/>
</dbReference>
<evidence type="ECO:0000313" key="6">
    <source>
        <dbReference type="Proteomes" id="UP000187191"/>
    </source>
</evidence>
<evidence type="ECO:0000256" key="1">
    <source>
        <dbReference type="ARBA" id="ARBA00023015"/>
    </source>
</evidence>
<dbReference type="Pfam" id="PF09339">
    <property type="entry name" value="HTH_IclR"/>
    <property type="match status" value="1"/>
</dbReference>
<dbReference type="PROSITE" id="PS51077">
    <property type="entry name" value="HTH_ICLR"/>
    <property type="match status" value="1"/>
</dbReference>